<accession>A0A1H6V9W9</accession>
<dbReference type="OrthoDB" id="1036397at2"/>
<protein>
    <recommendedName>
        <fullName evidence="3">Copper chaperone CopZ</fullName>
    </recommendedName>
</protein>
<dbReference type="EMBL" id="FNXY01000004">
    <property type="protein sequence ID" value="SEI97082.1"/>
    <property type="molecule type" value="Genomic_DNA"/>
</dbReference>
<name>A0A1H6V9W9_9BACT</name>
<evidence type="ECO:0008006" key="3">
    <source>
        <dbReference type="Google" id="ProtNLM"/>
    </source>
</evidence>
<dbReference type="RefSeq" id="WP_090335783.1">
    <property type="nucleotide sequence ID" value="NZ_FNXY01000004.1"/>
</dbReference>
<proteinExistence type="predicted"/>
<gene>
    <name evidence="1" type="ORF">SAMN04487995_2807</name>
</gene>
<dbReference type="AlphaFoldDB" id="A0A1H6V9W9"/>
<dbReference type="STRING" id="408657.SAMN04487995_2807"/>
<sequence>MQTQFQENKHVLVFKTNLHHRDMKKIEPVLNAETKIIRWNVDLTDIDNVLRIESNVPHTDHVIQILNSEGFICEELID</sequence>
<evidence type="ECO:0000313" key="2">
    <source>
        <dbReference type="Proteomes" id="UP000199532"/>
    </source>
</evidence>
<keyword evidence="2" id="KW-1185">Reference proteome</keyword>
<evidence type="ECO:0000313" key="1">
    <source>
        <dbReference type="EMBL" id="SEI97082.1"/>
    </source>
</evidence>
<organism evidence="1 2">
    <name type="scientific">Dyadobacter koreensis</name>
    <dbReference type="NCBI Taxonomy" id="408657"/>
    <lineage>
        <taxon>Bacteria</taxon>
        <taxon>Pseudomonadati</taxon>
        <taxon>Bacteroidota</taxon>
        <taxon>Cytophagia</taxon>
        <taxon>Cytophagales</taxon>
        <taxon>Spirosomataceae</taxon>
        <taxon>Dyadobacter</taxon>
    </lineage>
</organism>
<dbReference type="Proteomes" id="UP000199532">
    <property type="component" value="Unassembled WGS sequence"/>
</dbReference>
<reference evidence="1 2" key="1">
    <citation type="submission" date="2016-10" db="EMBL/GenBank/DDBJ databases">
        <authorList>
            <person name="de Groot N.N."/>
        </authorList>
    </citation>
    <scope>NUCLEOTIDE SEQUENCE [LARGE SCALE GENOMIC DNA]</scope>
    <source>
        <strain evidence="1 2">DSM 19938</strain>
    </source>
</reference>